<evidence type="ECO:0000256" key="1">
    <source>
        <dbReference type="ARBA" id="ARBA00022723"/>
    </source>
</evidence>
<dbReference type="GO" id="GO:0008270">
    <property type="term" value="F:zinc ion binding"/>
    <property type="evidence" value="ECO:0007669"/>
    <property type="project" value="UniProtKB-KW"/>
</dbReference>
<dbReference type="Proteomes" id="UP000515204">
    <property type="component" value="Unplaced"/>
</dbReference>
<dbReference type="FunFam" id="3.30.160.60:FF:000446">
    <property type="entry name" value="Zinc finger protein"/>
    <property type="match status" value="1"/>
</dbReference>
<dbReference type="GO" id="GO:0000981">
    <property type="term" value="F:DNA-binding transcription factor activity, RNA polymerase II-specific"/>
    <property type="evidence" value="ECO:0007669"/>
    <property type="project" value="TreeGrafter"/>
</dbReference>
<evidence type="ECO:0000256" key="5">
    <source>
        <dbReference type="PROSITE-ProRule" id="PRU00042"/>
    </source>
</evidence>
<dbReference type="SMART" id="SM00355">
    <property type="entry name" value="ZnF_C2H2"/>
    <property type="match status" value="3"/>
</dbReference>
<evidence type="ECO:0000313" key="9">
    <source>
        <dbReference type="RefSeq" id="XP_014482694.1"/>
    </source>
</evidence>
<evidence type="ECO:0000313" key="8">
    <source>
        <dbReference type="Proteomes" id="UP000515204"/>
    </source>
</evidence>
<keyword evidence="2" id="KW-0677">Repeat</keyword>
<dbReference type="AlphaFoldDB" id="A0A6P3XXJ9"/>
<evidence type="ECO:0000256" key="6">
    <source>
        <dbReference type="SAM" id="MobiDB-lite"/>
    </source>
</evidence>
<protein>
    <submittedName>
        <fullName evidence="9">Zinc finger protein 676-like</fullName>
    </submittedName>
</protein>
<proteinExistence type="predicted"/>
<dbReference type="PROSITE" id="PS00028">
    <property type="entry name" value="ZINC_FINGER_C2H2_1"/>
    <property type="match status" value="2"/>
</dbReference>
<dbReference type="InterPro" id="IPR036236">
    <property type="entry name" value="Znf_C2H2_sf"/>
</dbReference>
<dbReference type="PANTHER" id="PTHR24409">
    <property type="entry name" value="ZINC FINGER PROTEIN 142"/>
    <property type="match status" value="1"/>
</dbReference>
<dbReference type="PROSITE" id="PS50157">
    <property type="entry name" value="ZINC_FINGER_C2H2_2"/>
    <property type="match status" value="3"/>
</dbReference>
<dbReference type="KEGG" id="dqu:106748549"/>
<evidence type="ECO:0000256" key="2">
    <source>
        <dbReference type="ARBA" id="ARBA00022737"/>
    </source>
</evidence>
<keyword evidence="1" id="KW-0479">Metal-binding</keyword>
<sequence>MTGSSRSPSRKSFVCQLCGKSYVWRVSLCRHLREECGKPPQYSALLVKQPLCATSQKIDSKDRPGKRRKTTSASECGYSQKRRSLPQSQDCLPKPFPCHKCGRAYRNKGSLKRHLNDECHKQPQYICEICHRGFKQKANFKRHAFTIHGISFVDTRPPRDSRVAVIRPKPHRPQ</sequence>
<dbReference type="GO" id="GO:0000977">
    <property type="term" value="F:RNA polymerase II transcription regulatory region sequence-specific DNA binding"/>
    <property type="evidence" value="ECO:0007669"/>
    <property type="project" value="TreeGrafter"/>
</dbReference>
<gene>
    <name evidence="9" type="primary">LOC106748549</name>
</gene>
<feature type="domain" description="C2H2-type" evidence="7">
    <location>
        <begin position="125"/>
        <end position="148"/>
    </location>
</feature>
<feature type="domain" description="C2H2-type" evidence="7">
    <location>
        <begin position="13"/>
        <end position="40"/>
    </location>
</feature>
<keyword evidence="4" id="KW-0862">Zinc</keyword>
<name>A0A6P3XXJ9_DINQU</name>
<dbReference type="GO" id="GO:0005634">
    <property type="term" value="C:nucleus"/>
    <property type="evidence" value="ECO:0007669"/>
    <property type="project" value="TreeGrafter"/>
</dbReference>
<feature type="domain" description="C2H2-type" evidence="7">
    <location>
        <begin position="96"/>
        <end position="125"/>
    </location>
</feature>
<reference evidence="9" key="1">
    <citation type="submission" date="2025-08" db="UniProtKB">
        <authorList>
            <consortium name="RefSeq"/>
        </authorList>
    </citation>
    <scope>IDENTIFICATION</scope>
</reference>
<dbReference type="Pfam" id="PF00096">
    <property type="entry name" value="zf-C2H2"/>
    <property type="match status" value="2"/>
</dbReference>
<dbReference type="SUPFAM" id="SSF57667">
    <property type="entry name" value="beta-beta-alpha zinc fingers"/>
    <property type="match status" value="2"/>
</dbReference>
<organism evidence="8 9">
    <name type="scientific">Dinoponera quadriceps</name>
    <name type="common">South American ant</name>
    <dbReference type="NCBI Taxonomy" id="609295"/>
    <lineage>
        <taxon>Eukaryota</taxon>
        <taxon>Metazoa</taxon>
        <taxon>Ecdysozoa</taxon>
        <taxon>Arthropoda</taxon>
        <taxon>Hexapoda</taxon>
        <taxon>Insecta</taxon>
        <taxon>Pterygota</taxon>
        <taxon>Neoptera</taxon>
        <taxon>Endopterygota</taxon>
        <taxon>Hymenoptera</taxon>
        <taxon>Apocrita</taxon>
        <taxon>Aculeata</taxon>
        <taxon>Formicoidea</taxon>
        <taxon>Formicidae</taxon>
        <taxon>Ponerinae</taxon>
        <taxon>Ponerini</taxon>
        <taxon>Dinoponera</taxon>
    </lineage>
</organism>
<dbReference type="Gene3D" id="3.30.160.60">
    <property type="entry name" value="Classic Zinc Finger"/>
    <property type="match status" value="1"/>
</dbReference>
<dbReference type="PANTHER" id="PTHR24409:SF295">
    <property type="entry name" value="AZ2-RELATED"/>
    <property type="match status" value="1"/>
</dbReference>
<keyword evidence="8" id="KW-1185">Reference proteome</keyword>
<evidence type="ECO:0000256" key="3">
    <source>
        <dbReference type="ARBA" id="ARBA00022771"/>
    </source>
</evidence>
<keyword evidence="3 5" id="KW-0863">Zinc-finger</keyword>
<feature type="region of interest" description="Disordered" evidence="6">
    <location>
        <begin position="57"/>
        <end position="88"/>
    </location>
</feature>
<dbReference type="OrthoDB" id="7554679at2759"/>
<dbReference type="RefSeq" id="XP_014482694.1">
    <property type="nucleotide sequence ID" value="XM_014627208.1"/>
</dbReference>
<accession>A0A6P3XXJ9</accession>
<evidence type="ECO:0000259" key="7">
    <source>
        <dbReference type="PROSITE" id="PS50157"/>
    </source>
</evidence>
<evidence type="ECO:0000256" key="4">
    <source>
        <dbReference type="ARBA" id="ARBA00022833"/>
    </source>
</evidence>
<dbReference type="GeneID" id="106748549"/>
<dbReference type="InterPro" id="IPR013087">
    <property type="entry name" value="Znf_C2H2_type"/>
</dbReference>